<dbReference type="Gene3D" id="1.10.8.60">
    <property type="match status" value="1"/>
</dbReference>
<organism evidence="6 7">
    <name type="scientific">Thiosulfativibrio zosterae</name>
    <dbReference type="NCBI Taxonomy" id="2675053"/>
    <lineage>
        <taxon>Bacteria</taxon>
        <taxon>Pseudomonadati</taxon>
        <taxon>Pseudomonadota</taxon>
        <taxon>Gammaproteobacteria</taxon>
        <taxon>Thiotrichales</taxon>
        <taxon>Piscirickettsiaceae</taxon>
        <taxon>Thiosulfativibrio</taxon>
    </lineage>
</organism>
<evidence type="ECO:0000313" key="7">
    <source>
        <dbReference type="Proteomes" id="UP000501466"/>
    </source>
</evidence>
<dbReference type="EMBL" id="AP021888">
    <property type="protein sequence ID" value="BBP44529.1"/>
    <property type="molecule type" value="Genomic_DNA"/>
</dbReference>
<dbReference type="AlphaFoldDB" id="A0A6F8PQY8"/>
<comment type="similarity">
    <text evidence="4">Belongs to the AAA ATPase family.</text>
</comment>
<keyword evidence="3" id="KW-0175">Coiled coil</keyword>
<dbReference type="PANTHER" id="PTHR23077">
    <property type="entry name" value="AAA-FAMILY ATPASE"/>
    <property type="match status" value="1"/>
</dbReference>
<dbReference type="RefSeq" id="WP_173292241.1">
    <property type="nucleotide sequence ID" value="NZ_AP021888.1"/>
</dbReference>
<accession>A0A6F8PQY8</accession>
<dbReference type="Gene3D" id="3.40.50.300">
    <property type="entry name" value="P-loop containing nucleotide triphosphate hydrolases"/>
    <property type="match status" value="1"/>
</dbReference>
<dbReference type="Proteomes" id="UP000501466">
    <property type="component" value="Chromosome"/>
</dbReference>
<dbReference type="CDD" id="cd19481">
    <property type="entry name" value="RecA-like_protease"/>
    <property type="match status" value="1"/>
</dbReference>
<dbReference type="PANTHER" id="PTHR23077:SF171">
    <property type="entry name" value="NUCLEAR VALOSIN-CONTAINING PROTEIN-LIKE"/>
    <property type="match status" value="1"/>
</dbReference>
<evidence type="ECO:0000256" key="1">
    <source>
        <dbReference type="ARBA" id="ARBA00022741"/>
    </source>
</evidence>
<dbReference type="SUPFAM" id="SSF52540">
    <property type="entry name" value="P-loop containing nucleoside triphosphate hydrolases"/>
    <property type="match status" value="1"/>
</dbReference>
<dbReference type="SMART" id="SM00382">
    <property type="entry name" value="AAA"/>
    <property type="match status" value="1"/>
</dbReference>
<dbReference type="GO" id="GO:0005524">
    <property type="term" value="F:ATP binding"/>
    <property type="evidence" value="ECO:0007669"/>
    <property type="project" value="UniProtKB-KW"/>
</dbReference>
<dbReference type="InterPro" id="IPR050168">
    <property type="entry name" value="AAA_ATPase_domain"/>
</dbReference>
<keyword evidence="1 4" id="KW-0547">Nucleotide-binding</keyword>
<evidence type="ECO:0000256" key="4">
    <source>
        <dbReference type="RuleBase" id="RU003651"/>
    </source>
</evidence>
<dbReference type="GO" id="GO:0016887">
    <property type="term" value="F:ATP hydrolysis activity"/>
    <property type="evidence" value="ECO:0007669"/>
    <property type="project" value="InterPro"/>
</dbReference>
<dbReference type="InterPro" id="IPR003960">
    <property type="entry name" value="ATPase_AAA_CS"/>
</dbReference>
<dbReference type="Pfam" id="PF00004">
    <property type="entry name" value="AAA"/>
    <property type="match status" value="1"/>
</dbReference>
<dbReference type="InterPro" id="IPR003959">
    <property type="entry name" value="ATPase_AAA_core"/>
</dbReference>
<dbReference type="KEGG" id="tzo:THMIRHAT_22750"/>
<evidence type="ECO:0000256" key="2">
    <source>
        <dbReference type="ARBA" id="ARBA00022840"/>
    </source>
</evidence>
<reference evidence="7" key="1">
    <citation type="submission" date="2019-11" db="EMBL/GenBank/DDBJ databases">
        <title>Isolation and characterization of two novel species in the genus Thiomicrorhabdus.</title>
        <authorList>
            <person name="Mochizuki J."/>
            <person name="Kojima H."/>
            <person name="Fukui M."/>
        </authorList>
    </citation>
    <scope>NUCLEOTIDE SEQUENCE [LARGE SCALE GENOMIC DNA]</scope>
    <source>
        <strain evidence="7">AkT22</strain>
    </source>
</reference>
<evidence type="ECO:0000313" key="6">
    <source>
        <dbReference type="EMBL" id="BBP44529.1"/>
    </source>
</evidence>
<proteinExistence type="inferred from homology"/>
<dbReference type="InterPro" id="IPR027417">
    <property type="entry name" value="P-loop_NTPase"/>
</dbReference>
<sequence length="319" mass="35737">MSTPEKILVDANQPQATRFEPLSPKYWITFDQVGGLDELKRQARMKIIEPFKNPALFKKFNKSAGGGLLLYGPPGCGKTYFARAIAGECGAAFFNVSIHDILDMYLGNSEKNIQSLFATARAQRPAVIFIDEIDALGRKRELMRHSGLTTTINHFLSELDGVESDNENLLIIGATNAPWDVDAAFRRPGRFDMTLFVPPPDEVGREQILQGLLKDLPMDKIDYPALAQASINFSGADIKGWVDQVSEQILEEILETGQERNITQTDMHQALKNRKPSTLEWLESAKNVVEYANQSGVYDELANYLEQNPPTKKRKMGFL</sequence>
<evidence type="ECO:0000256" key="3">
    <source>
        <dbReference type="ARBA" id="ARBA00023054"/>
    </source>
</evidence>
<dbReference type="InterPro" id="IPR003593">
    <property type="entry name" value="AAA+_ATPase"/>
</dbReference>
<feature type="domain" description="AAA+ ATPase" evidence="5">
    <location>
        <begin position="64"/>
        <end position="201"/>
    </location>
</feature>
<keyword evidence="7" id="KW-1185">Reference proteome</keyword>
<protein>
    <recommendedName>
        <fullName evidence="5">AAA+ ATPase domain-containing protein</fullName>
    </recommendedName>
</protein>
<dbReference type="FunFam" id="3.40.50.300:FF:001025">
    <property type="entry name" value="ATPase family, AAA domain-containing 2B"/>
    <property type="match status" value="1"/>
</dbReference>
<keyword evidence="2 4" id="KW-0067">ATP-binding</keyword>
<name>A0A6F8PQY8_9GAMM</name>
<gene>
    <name evidence="6" type="ORF">THMIRHAT_22750</name>
</gene>
<evidence type="ECO:0000259" key="5">
    <source>
        <dbReference type="SMART" id="SM00382"/>
    </source>
</evidence>
<dbReference type="PROSITE" id="PS00674">
    <property type="entry name" value="AAA"/>
    <property type="match status" value="1"/>
</dbReference>